<evidence type="ECO:0000313" key="1">
    <source>
        <dbReference type="EMBL" id="QIE60629.1"/>
    </source>
</evidence>
<gene>
    <name evidence="1" type="ORF">G5B37_13970</name>
</gene>
<proteinExistence type="predicted"/>
<name>A0A6G6GQ02_9FLAO</name>
<keyword evidence="2" id="KW-1185">Reference proteome</keyword>
<dbReference type="RefSeq" id="WP_164680640.1">
    <property type="nucleotide sequence ID" value="NZ_CP049057.1"/>
</dbReference>
<reference evidence="1 2" key="1">
    <citation type="submission" date="2020-02" db="EMBL/GenBank/DDBJ databases">
        <title>Complete genome sequence of Flavobacteriaceae bacterium.</title>
        <authorList>
            <person name="Kim S.-J."/>
            <person name="Kim Y.-S."/>
            <person name="Kim K.-H."/>
        </authorList>
    </citation>
    <scope>NUCLEOTIDE SEQUENCE [LARGE SCALE GENOMIC DNA]</scope>
    <source>
        <strain evidence="1 2">RR4-40</strain>
    </source>
</reference>
<organism evidence="1 2">
    <name type="scientific">Rasiella rasia</name>
    <dbReference type="NCBI Taxonomy" id="2744027"/>
    <lineage>
        <taxon>Bacteria</taxon>
        <taxon>Pseudomonadati</taxon>
        <taxon>Bacteroidota</taxon>
        <taxon>Flavobacteriia</taxon>
        <taxon>Flavobacteriales</taxon>
        <taxon>Flavobacteriaceae</taxon>
        <taxon>Rasiella</taxon>
    </lineage>
</organism>
<dbReference type="EMBL" id="CP049057">
    <property type="protein sequence ID" value="QIE60629.1"/>
    <property type="molecule type" value="Genomic_DNA"/>
</dbReference>
<dbReference type="Proteomes" id="UP000505306">
    <property type="component" value="Chromosome"/>
</dbReference>
<accession>A0A6G6GQ02</accession>
<protein>
    <recommendedName>
        <fullName evidence="3">SGNH/GDSL hydrolase family protein</fullName>
    </recommendedName>
</protein>
<dbReference type="AlphaFoldDB" id="A0A6G6GQ02"/>
<sequence length="299" mass="34173">MKKFLKRILLIFLIVFLLGNLLGYLSLKIHSEGNFYKPSFAVNAHKPANYDYVVVGASTGLTTINTGLIDSLAHTKGLNLSMDDTNISSHYLMLQHFLAQGNTVSKCILAPAVGSYNDANKESSTNDYRFAMFAESSYVTTYFNTIEEKSLNSRLIASASYMPMAVESYYNAELFFTSLYVLTDFKKRNRFDQNGNYTYPPKRNVQRFQKKPFELKFSNPYLKKLEALCLEHNIELLYFVSPIANKHVTMEPHSHLLDYSNFIKDPIYFYDAIHVNSEGRKLVSQQLADTLFSNNSVKN</sequence>
<dbReference type="KEGG" id="mgel:G5B37_13970"/>
<evidence type="ECO:0000313" key="2">
    <source>
        <dbReference type="Proteomes" id="UP000505306"/>
    </source>
</evidence>
<evidence type="ECO:0008006" key="3">
    <source>
        <dbReference type="Google" id="ProtNLM"/>
    </source>
</evidence>